<dbReference type="EnsemblBacteria" id="AAR39076">
    <property type="protein sequence ID" value="AAR39076"/>
    <property type="gene ID" value="NEQ223"/>
</dbReference>
<evidence type="ECO:0000313" key="5">
    <source>
        <dbReference type="EMBL" id="AAR39076.1"/>
    </source>
</evidence>
<dbReference type="PROSITE" id="PS51409">
    <property type="entry name" value="ARGINASE_2"/>
    <property type="match status" value="1"/>
</dbReference>
<keyword evidence="2" id="KW-0378">Hydrolase</keyword>
<feature type="binding site" evidence="3">
    <location>
        <position position="221"/>
    </location>
    <ligand>
        <name>Mn(2+)</name>
        <dbReference type="ChEBI" id="CHEBI:29035"/>
        <label>1</label>
    </ligand>
</feature>
<evidence type="ECO:0000256" key="4">
    <source>
        <dbReference type="PROSITE-ProRule" id="PRU00742"/>
    </source>
</evidence>
<keyword evidence="1 3" id="KW-0479">Metal-binding</keyword>
<feature type="binding site" evidence="3">
    <location>
        <position position="142"/>
    </location>
    <ligand>
        <name>Mn(2+)</name>
        <dbReference type="ChEBI" id="CHEBI:29035"/>
        <label>1</label>
    </ligand>
</feature>
<comment type="similarity">
    <text evidence="4">Belongs to the arginase family.</text>
</comment>
<feature type="binding site" evidence="3">
    <location>
        <position position="223"/>
    </location>
    <ligand>
        <name>Mn(2+)</name>
        <dbReference type="ChEBI" id="CHEBI:29035"/>
        <label>1</label>
    </ligand>
</feature>
<sequence length="274" mass="32231">MKIYISLKGTNLFPFIFYNRGFKTKMFVPLFDSTLEEAEIVLVGFPLEEGSDKKGYKEIPKKIRESFDEIYYPLRNRLPKVYDHGDIDLDMPLPKALDKIYETVLYFKSLGKKVYSLGGNHLISYPIIKALEPRELIIFDSHPDCFYGDLNYATWVRYIIEEGIIKPNKIALVGINNWAKDEKEFLDSYNIKYYDSIDVFFDLDNVIQELKKFKNPYVSLDFDVFIDKGVWREPLGIMPHHYLRIIYSLENIYGFDLVEAKDYKLAGRILLESF</sequence>
<feature type="binding site" evidence="3">
    <location>
        <position position="140"/>
    </location>
    <ligand>
        <name>Mn(2+)</name>
        <dbReference type="ChEBI" id="CHEBI:29035"/>
        <label>1</label>
    </ligand>
</feature>
<evidence type="ECO:0000256" key="2">
    <source>
        <dbReference type="ARBA" id="ARBA00022801"/>
    </source>
</evidence>
<evidence type="ECO:0000256" key="3">
    <source>
        <dbReference type="PIRSR" id="PIRSR036979-1"/>
    </source>
</evidence>
<dbReference type="PANTHER" id="PTHR11358">
    <property type="entry name" value="ARGINASE/AGMATINASE"/>
    <property type="match status" value="1"/>
</dbReference>
<dbReference type="GO" id="GO:0033389">
    <property type="term" value="P:putrescine biosynthetic process from arginine, via agmatine"/>
    <property type="evidence" value="ECO:0007669"/>
    <property type="project" value="TreeGrafter"/>
</dbReference>
<evidence type="ECO:0000313" key="6">
    <source>
        <dbReference type="Proteomes" id="UP000000578"/>
    </source>
</evidence>
<dbReference type="PANTHER" id="PTHR11358:SF26">
    <property type="entry name" value="GUANIDINO ACID HYDROLASE, MITOCHONDRIAL"/>
    <property type="match status" value="1"/>
</dbReference>
<dbReference type="EMBL" id="AE017199">
    <property type="protein sequence ID" value="AAR39076.1"/>
    <property type="molecule type" value="Genomic_DNA"/>
</dbReference>
<organism evidence="5 6">
    <name type="scientific">Nanoarchaeum equitans (strain Kin4-M)</name>
    <dbReference type="NCBI Taxonomy" id="228908"/>
    <lineage>
        <taxon>Archaea</taxon>
        <taxon>Nanobdellota</taxon>
        <taxon>Candidatus Nanoarchaeia</taxon>
        <taxon>Nanoarchaeales</taxon>
        <taxon>Nanoarchaeaceae</taxon>
        <taxon>Nanoarchaeum</taxon>
    </lineage>
</organism>
<dbReference type="KEGG" id="neq:NEQ223"/>
<evidence type="ECO:0000256" key="1">
    <source>
        <dbReference type="ARBA" id="ARBA00022723"/>
    </source>
</evidence>
<protein>
    <submittedName>
        <fullName evidence="5">NEQ223</fullName>
    </submittedName>
</protein>
<dbReference type="GO" id="GO:0046872">
    <property type="term" value="F:metal ion binding"/>
    <property type="evidence" value="ECO:0007669"/>
    <property type="project" value="UniProtKB-KW"/>
</dbReference>
<dbReference type="InterPro" id="IPR023696">
    <property type="entry name" value="Ureohydrolase_dom_sf"/>
</dbReference>
<keyword evidence="3" id="KW-0464">Manganese</keyword>
<dbReference type="InterPro" id="IPR006035">
    <property type="entry name" value="Ureohydrolase"/>
</dbReference>
<keyword evidence="6" id="KW-1185">Reference proteome</keyword>
<comment type="cofactor">
    <cofactor evidence="3">
        <name>Mn(2+)</name>
        <dbReference type="ChEBI" id="CHEBI:29035"/>
    </cofactor>
    <text evidence="3">Binds 2 manganese ions per subunit.</text>
</comment>
<dbReference type="HOGENOM" id="CLU_1014162_0_0_2"/>
<dbReference type="PIRSF" id="PIRSF036979">
    <property type="entry name" value="Arginase"/>
    <property type="match status" value="1"/>
</dbReference>
<dbReference type="Pfam" id="PF00491">
    <property type="entry name" value="Arginase"/>
    <property type="match status" value="1"/>
</dbReference>
<dbReference type="Proteomes" id="UP000000578">
    <property type="component" value="Chromosome"/>
</dbReference>
<dbReference type="Gene3D" id="3.40.800.10">
    <property type="entry name" value="Ureohydrolase domain"/>
    <property type="match status" value="1"/>
</dbReference>
<feature type="binding site" evidence="3">
    <location>
        <position position="144"/>
    </location>
    <ligand>
        <name>Mn(2+)</name>
        <dbReference type="ChEBI" id="CHEBI:29035"/>
        <label>1</label>
    </ligand>
</feature>
<reference evidence="5 6" key="1">
    <citation type="journal article" date="2003" name="Proc. Natl. Acad. Sci. U.S.A.">
        <title>The genome of Nanoarchaeum equitans: insights into early archaeal evolution and derived parasitism.</title>
        <authorList>
            <person name="Waters E."/>
            <person name="Hohn M.J."/>
            <person name="Ahel I."/>
            <person name="Graham D.E."/>
            <person name="Adams M.D."/>
            <person name="Barnstead M."/>
            <person name="Beeson K.Y."/>
            <person name="Bibbs L."/>
            <person name="Bolanos R."/>
            <person name="Keller M."/>
            <person name="Kretz K."/>
            <person name="Lin X."/>
            <person name="Mathur E."/>
            <person name="Ni J."/>
            <person name="Podar M."/>
            <person name="Richardson T."/>
            <person name="Sutton G.G."/>
            <person name="Simon M."/>
            <person name="Soll D."/>
            <person name="Stetter K.O."/>
            <person name="Short J.M."/>
            <person name="Noordewier M."/>
        </authorList>
    </citation>
    <scope>NUCLEOTIDE SEQUENCE [LARGE SCALE GENOMIC DNA]</scope>
    <source>
        <strain evidence="5 6">Kin4-M</strain>
    </source>
</reference>
<feature type="binding site" evidence="3">
    <location>
        <position position="121"/>
    </location>
    <ligand>
        <name>Mn(2+)</name>
        <dbReference type="ChEBI" id="CHEBI:29035"/>
        <label>1</label>
    </ligand>
</feature>
<dbReference type="SUPFAM" id="SSF52768">
    <property type="entry name" value="Arginase/deacetylase"/>
    <property type="match status" value="1"/>
</dbReference>
<dbReference type="AlphaFoldDB" id="Q74MQ3"/>
<proteinExistence type="inferred from homology"/>
<name>Q74MQ3_NANEQ</name>
<dbReference type="BioCyc" id="NEQU228908:GJB6-239-MONOMER"/>
<gene>
    <name evidence="5" type="ordered locus">NEQ223</name>
</gene>
<accession>Q74MQ3</accession>
<dbReference type="STRING" id="228908.NEQ223"/>
<dbReference type="GO" id="GO:0008783">
    <property type="term" value="F:agmatinase activity"/>
    <property type="evidence" value="ECO:0007669"/>
    <property type="project" value="TreeGrafter"/>
</dbReference>